<evidence type="ECO:0000313" key="3">
    <source>
        <dbReference type="Proteomes" id="UP000062519"/>
    </source>
</evidence>
<dbReference type="KEGG" id="buu:WS70_22225"/>
<dbReference type="RefSeq" id="WP_059597694.1">
    <property type="nucleotide sequence ID" value="NZ_CP013387.1"/>
</dbReference>
<sequence>MQRPSLIASSLLAVSMFALSSSAHAQQTGIIRFTGMIVEPPCSFSVASDASARAQLQPACPRPAKGAVTFVDPQSGAALRTVRFTEQSRTIPLPAGRPGAPQRIVAVVSYL</sequence>
<evidence type="ECO:0000313" key="2">
    <source>
        <dbReference type="EMBL" id="AOJ04534.1"/>
    </source>
</evidence>
<proteinExistence type="predicted"/>
<dbReference type="AlphaFoldDB" id="A0A1B4FLJ7"/>
<keyword evidence="3" id="KW-1185">Reference proteome</keyword>
<accession>A0A1B4FLJ7</accession>
<feature type="signal peptide" evidence="1">
    <location>
        <begin position="1"/>
        <end position="25"/>
    </location>
</feature>
<evidence type="ECO:0008006" key="4">
    <source>
        <dbReference type="Google" id="ProtNLM"/>
    </source>
</evidence>
<dbReference type="Proteomes" id="UP000062519">
    <property type="component" value="Chromosome 2"/>
</dbReference>
<gene>
    <name evidence="2" type="ORF">WS70_22225</name>
</gene>
<keyword evidence="1" id="KW-0732">Signal</keyword>
<dbReference type="EMBL" id="CP013387">
    <property type="protein sequence ID" value="AOJ04534.1"/>
    <property type="molecule type" value="Genomic_DNA"/>
</dbReference>
<evidence type="ECO:0000256" key="1">
    <source>
        <dbReference type="SAM" id="SignalP"/>
    </source>
</evidence>
<feature type="chain" id="PRO_5015324092" description="Type 1 fimbrial protein" evidence="1">
    <location>
        <begin position="26"/>
        <end position="111"/>
    </location>
</feature>
<reference evidence="2 3" key="1">
    <citation type="submission" date="2015-12" db="EMBL/GenBank/DDBJ databases">
        <title>Diversity of Burkholderia near neighbor genomes.</title>
        <authorList>
            <person name="Sahl J."/>
            <person name="Wagner D."/>
            <person name="Keim P."/>
        </authorList>
    </citation>
    <scope>NUCLEOTIDE SEQUENCE [LARGE SCALE GENOMIC DNA]</scope>
    <source>
        <strain evidence="2 3">BDU6</strain>
    </source>
</reference>
<protein>
    <recommendedName>
        <fullName evidence="4">Type 1 fimbrial protein</fullName>
    </recommendedName>
</protein>
<name>A0A1B4FLJ7_9BURK</name>
<organism evidence="2 3">
    <name type="scientific">Burkholderia mayonis</name>
    <dbReference type="NCBI Taxonomy" id="1385591"/>
    <lineage>
        <taxon>Bacteria</taxon>
        <taxon>Pseudomonadati</taxon>
        <taxon>Pseudomonadota</taxon>
        <taxon>Betaproteobacteria</taxon>
        <taxon>Burkholderiales</taxon>
        <taxon>Burkholderiaceae</taxon>
        <taxon>Burkholderia</taxon>
        <taxon>pseudomallei group</taxon>
    </lineage>
</organism>